<evidence type="ECO:0000313" key="2">
    <source>
        <dbReference type="EMBL" id="CAF1210469.1"/>
    </source>
</evidence>
<evidence type="ECO:0000313" key="1">
    <source>
        <dbReference type="EMBL" id="CAF0890156.1"/>
    </source>
</evidence>
<accession>A0A814X2Q8</accession>
<proteinExistence type="predicted"/>
<dbReference type="Proteomes" id="UP000663868">
    <property type="component" value="Unassembled WGS sequence"/>
</dbReference>
<organism evidence="2 5">
    <name type="scientific">Adineta steineri</name>
    <dbReference type="NCBI Taxonomy" id="433720"/>
    <lineage>
        <taxon>Eukaryota</taxon>
        <taxon>Metazoa</taxon>
        <taxon>Spiralia</taxon>
        <taxon>Gnathifera</taxon>
        <taxon>Rotifera</taxon>
        <taxon>Eurotatoria</taxon>
        <taxon>Bdelloidea</taxon>
        <taxon>Adinetida</taxon>
        <taxon>Adinetidae</taxon>
        <taxon>Adineta</taxon>
    </lineage>
</organism>
<dbReference type="Proteomes" id="UP000663881">
    <property type="component" value="Unassembled WGS sequence"/>
</dbReference>
<reference evidence="2" key="1">
    <citation type="submission" date="2021-02" db="EMBL/GenBank/DDBJ databases">
        <authorList>
            <person name="Nowell W R."/>
        </authorList>
    </citation>
    <scope>NUCLEOTIDE SEQUENCE</scope>
</reference>
<evidence type="ECO:0000313" key="4">
    <source>
        <dbReference type="EMBL" id="CAF3609917.1"/>
    </source>
</evidence>
<name>A0A814X2Q8_9BILA</name>
<dbReference type="EMBL" id="CAJOBB010000207">
    <property type="protein sequence ID" value="CAF3609917.1"/>
    <property type="molecule type" value="Genomic_DNA"/>
</dbReference>
<dbReference type="PANTHER" id="PTHR36649">
    <property type="entry name" value="UBIQUITIN-LIKE DOMAIN-CONTAINING PROTEIN"/>
    <property type="match status" value="1"/>
</dbReference>
<sequence length="499" mass="55598">MSRPTTAMSSARRSNVSDDEDADELFYKTSLLLGKSAKSSAKSERAKTAVSRSKSAFVPNIIRCIIIPSTLTITNIHIGDKLTTFQMIPKWFEPDDREEAIKDIVYPNNVSNKEPYETVARFRAATDKSTNFYQQPLDVGEQSTETLILSLNAFAKQFGGELSFTDKNLSFEDSTEQMACGIANMGSVHLLATDSLPTAIFNFNVSFDYNRDLARSPDTMANFIFNFSTAISNVLGCQNDYVRVFSVRKSKNDAGTSVVKCGLTIPDPNETKRLAHDLQGMLQYGLRGDKVLRYIKPARYDYKWQSVLSYLQLKPSDFDPRYNLDYAKAGMPRQQMRGNEPYFLPLGWYRHGLNVTDKYGSDNVWLGATNADGEWPVAFHGTNSGAVSSITQNGLSVGAAKRDLMQEEAVQQLGAAAEGTGLYLATYCNNGSYPQYTAPFTVTTGDITETFCVVFQCRVRPNSYSVHTRCVVEGNAWRVIDATAIRPYGLLLKKHEENK</sequence>
<evidence type="ECO:0000313" key="5">
    <source>
        <dbReference type="Proteomes" id="UP000663860"/>
    </source>
</evidence>
<dbReference type="EMBL" id="CAJOAY010000047">
    <property type="protein sequence ID" value="CAF3507393.1"/>
    <property type="molecule type" value="Genomic_DNA"/>
</dbReference>
<gene>
    <name evidence="2" type="ORF">IZO911_LOCUS29144</name>
    <name evidence="4" type="ORF">KXQ929_LOCUS5584</name>
    <name evidence="3" type="ORF">OKA104_LOCUS1844</name>
    <name evidence="1" type="ORF">VCS650_LOCUS8730</name>
</gene>
<protein>
    <submittedName>
        <fullName evidence="2">Uncharacterized protein</fullName>
    </submittedName>
</protein>
<dbReference type="Proteomes" id="UP000663860">
    <property type="component" value="Unassembled WGS sequence"/>
</dbReference>
<dbReference type="PANTHER" id="PTHR36649:SF28">
    <property type="entry name" value="UBIQUITIN-LIKE DOMAIN-CONTAINING PROTEIN"/>
    <property type="match status" value="1"/>
</dbReference>
<dbReference type="OrthoDB" id="9981043at2759"/>
<dbReference type="EMBL" id="CAJNON010000059">
    <property type="protein sequence ID" value="CAF0890156.1"/>
    <property type="molecule type" value="Genomic_DNA"/>
</dbReference>
<evidence type="ECO:0000313" key="3">
    <source>
        <dbReference type="EMBL" id="CAF3507393.1"/>
    </source>
</evidence>
<comment type="caution">
    <text evidence="2">The sequence shown here is derived from an EMBL/GenBank/DDBJ whole genome shotgun (WGS) entry which is preliminary data.</text>
</comment>
<dbReference type="EMBL" id="CAJNOE010000428">
    <property type="protein sequence ID" value="CAF1210469.1"/>
    <property type="molecule type" value="Genomic_DNA"/>
</dbReference>
<dbReference type="AlphaFoldDB" id="A0A814X2Q8"/>
<dbReference type="Proteomes" id="UP000663891">
    <property type="component" value="Unassembled WGS sequence"/>
</dbReference>